<accession>A0A4Z1CTJ1</accession>
<dbReference type="EMBL" id="SRRT01000014">
    <property type="protein sequence ID" value="TGN72182.1"/>
    <property type="molecule type" value="Genomic_DNA"/>
</dbReference>
<gene>
    <name evidence="2" type="ORF">E5083_30770</name>
</gene>
<sequence>MDVELRVFRSVALAVALAATIASCGAGGEDAGVRADEVCGRFARTPAVASALAKLAGTERFNEDLSEPKEAVATLRAADGKFSPDDDWAEVPECLLRAPEGGDPLVTLYFREALVILKPQPEYFKDYTYYRTGASAASLHRVVSIYFRCRMTKPAKSVIINARLERESKVKLSGKSEVDAQMLVANTAALKMARQLGCQGTDLSPSPPRAVSGLYGPR</sequence>
<dbReference type="GeneID" id="95451956"/>
<evidence type="ECO:0008006" key="4">
    <source>
        <dbReference type="Google" id="ProtNLM"/>
    </source>
</evidence>
<proteinExistence type="predicted"/>
<protein>
    <recommendedName>
        <fullName evidence="4">Lipoprotein</fullName>
    </recommendedName>
</protein>
<organism evidence="2 3">
    <name type="scientific">Streptomyces bauhiniae</name>
    <dbReference type="NCBI Taxonomy" id="2340725"/>
    <lineage>
        <taxon>Bacteria</taxon>
        <taxon>Bacillati</taxon>
        <taxon>Actinomycetota</taxon>
        <taxon>Actinomycetes</taxon>
        <taxon>Kitasatosporales</taxon>
        <taxon>Streptomycetaceae</taxon>
        <taxon>Streptomyces</taxon>
    </lineage>
</organism>
<evidence type="ECO:0000256" key="1">
    <source>
        <dbReference type="SAM" id="MobiDB-lite"/>
    </source>
</evidence>
<dbReference type="AlphaFoldDB" id="A0A4Z1CTJ1"/>
<dbReference type="Proteomes" id="UP000298159">
    <property type="component" value="Unassembled WGS sequence"/>
</dbReference>
<feature type="region of interest" description="Disordered" evidence="1">
    <location>
        <begin position="199"/>
        <end position="218"/>
    </location>
</feature>
<keyword evidence="3" id="KW-1185">Reference proteome</keyword>
<reference evidence="2 3" key="1">
    <citation type="submission" date="2019-04" db="EMBL/GenBank/DDBJ databases">
        <title>Streptomyces sp. nov. Bv016 isolated from bark of Buahinia variegata.</title>
        <authorList>
            <person name="Kanchanasin P."/>
            <person name="Tanasupawat S."/>
            <person name="Yuki M."/>
            <person name="Kudo T."/>
        </authorList>
    </citation>
    <scope>NUCLEOTIDE SEQUENCE [LARGE SCALE GENOMIC DNA]</scope>
    <source>
        <strain evidence="2 3">Bv016</strain>
    </source>
</reference>
<dbReference type="RefSeq" id="WP_135788967.1">
    <property type="nucleotide sequence ID" value="NZ_SRRT01000014.1"/>
</dbReference>
<dbReference type="PROSITE" id="PS51257">
    <property type="entry name" value="PROKAR_LIPOPROTEIN"/>
    <property type="match status" value="1"/>
</dbReference>
<name>A0A4Z1CTJ1_9ACTN</name>
<comment type="caution">
    <text evidence="2">The sequence shown here is derived from an EMBL/GenBank/DDBJ whole genome shotgun (WGS) entry which is preliminary data.</text>
</comment>
<evidence type="ECO:0000313" key="3">
    <source>
        <dbReference type="Proteomes" id="UP000298159"/>
    </source>
</evidence>
<evidence type="ECO:0000313" key="2">
    <source>
        <dbReference type="EMBL" id="TGN72182.1"/>
    </source>
</evidence>